<dbReference type="Gene3D" id="3.40.50.360">
    <property type="match status" value="2"/>
</dbReference>
<feature type="compositionally biased region" description="Low complexity" evidence="1">
    <location>
        <begin position="12"/>
        <end position="22"/>
    </location>
</feature>
<dbReference type="InParanoid" id="A0A066WEL4"/>
<dbReference type="Proteomes" id="UP000027361">
    <property type="component" value="Unassembled WGS sequence"/>
</dbReference>
<evidence type="ECO:0000256" key="1">
    <source>
        <dbReference type="SAM" id="MobiDB-lite"/>
    </source>
</evidence>
<dbReference type="OrthoDB" id="8300214at2759"/>
<evidence type="ECO:0000259" key="2">
    <source>
        <dbReference type="Pfam" id="PF03358"/>
    </source>
</evidence>
<dbReference type="PANTHER" id="PTHR43590:SF1">
    <property type="entry name" value="ARSENIC RESISTANCE PROTEIN ARSH (AFU_ORTHOLOGUE AFUA_5G15030)"/>
    <property type="match status" value="1"/>
</dbReference>
<comment type="caution">
    <text evidence="3">The sequence shown here is derived from an EMBL/GenBank/DDBJ whole genome shotgun (WGS) entry which is preliminary data.</text>
</comment>
<dbReference type="InterPro" id="IPR029039">
    <property type="entry name" value="Flavoprotein-like_sf"/>
</dbReference>
<protein>
    <submittedName>
        <fullName evidence="3">Arsenate resistance ArsH</fullName>
    </submittedName>
</protein>
<dbReference type="HOGENOM" id="CLU_055322_0_1_1"/>
<dbReference type="SUPFAM" id="SSF52218">
    <property type="entry name" value="Flavoproteins"/>
    <property type="match status" value="1"/>
</dbReference>
<feature type="region of interest" description="Disordered" evidence="1">
    <location>
        <begin position="1"/>
        <end position="22"/>
    </location>
</feature>
<organism evidence="3 4">
    <name type="scientific">Tilletiaria anomala (strain ATCC 24038 / CBS 436.72 / UBC 951)</name>
    <dbReference type="NCBI Taxonomy" id="1037660"/>
    <lineage>
        <taxon>Eukaryota</taxon>
        <taxon>Fungi</taxon>
        <taxon>Dikarya</taxon>
        <taxon>Basidiomycota</taxon>
        <taxon>Ustilaginomycotina</taxon>
        <taxon>Exobasidiomycetes</taxon>
        <taxon>Georgefischeriales</taxon>
        <taxon>Tilletiariaceae</taxon>
        <taxon>Tilletiaria</taxon>
    </lineage>
</organism>
<dbReference type="STRING" id="1037660.A0A066WEL4"/>
<dbReference type="Pfam" id="PF03358">
    <property type="entry name" value="FMN_red"/>
    <property type="match status" value="1"/>
</dbReference>
<proteinExistence type="predicted"/>
<dbReference type="AlphaFoldDB" id="A0A066WEL4"/>
<evidence type="ECO:0000313" key="3">
    <source>
        <dbReference type="EMBL" id="KDN52357.1"/>
    </source>
</evidence>
<sequence length="226" mass="25345">MSTASVHRTLRSASSNQSSKQAKIQLKLMRPLPRPIRVLILYGSLRDRSFSRLMAYEAARLLSGMACDVRMNSPRGLPLRDDDNITGIFKTIFDHIPLSTGSVRPTQGKVCAVSQVNGGSQSFNAVNTLRILGRWMRMFVIPNQASLPTAWKCFDEADRMLASSNHDRLVDVCEELVKVSALFVGKEQLFADRWSERSEKTRNAGALFTQEQKERAKGAPLLWVAY</sequence>
<dbReference type="GeneID" id="25266825"/>
<dbReference type="RefSeq" id="XP_013245203.1">
    <property type="nucleotide sequence ID" value="XM_013389749.1"/>
</dbReference>
<name>A0A066WEL4_TILAU</name>
<feature type="domain" description="NADPH-dependent FMN reductase-like" evidence="2">
    <location>
        <begin position="84"/>
        <end position="151"/>
    </location>
</feature>
<dbReference type="GO" id="GO:0016655">
    <property type="term" value="F:oxidoreductase activity, acting on NAD(P)H, quinone or similar compound as acceptor"/>
    <property type="evidence" value="ECO:0007669"/>
    <property type="project" value="TreeGrafter"/>
</dbReference>
<reference evidence="3 4" key="1">
    <citation type="submission" date="2014-05" db="EMBL/GenBank/DDBJ databases">
        <title>Draft genome sequence of a rare smut relative, Tilletiaria anomala UBC 951.</title>
        <authorList>
            <consortium name="DOE Joint Genome Institute"/>
            <person name="Toome M."/>
            <person name="Kuo A."/>
            <person name="Henrissat B."/>
            <person name="Lipzen A."/>
            <person name="Tritt A."/>
            <person name="Yoshinaga Y."/>
            <person name="Zane M."/>
            <person name="Barry K."/>
            <person name="Grigoriev I.V."/>
            <person name="Spatafora J.W."/>
            <person name="Aimea M.C."/>
        </authorList>
    </citation>
    <scope>NUCLEOTIDE SEQUENCE [LARGE SCALE GENOMIC DNA]</scope>
    <source>
        <strain evidence="3 4">UBC 951</strain>
    </source>
</reference>
<accession>A0A066WEL4</accession>
<dbReference type="InterPro" id="IPR014063">
    <property type="entry name" value="Arsenate-R_ArsH"/>
</dbReference>
<evidence type="ECO:0000313" key="4">
    <source>
        <dbReference type="Proteomes" id="UP000027361"/>
    </source>
</evidence>
<dbReference type="InterPro" id="IPR005025">
    <property type="entry name" value="FMN_Rdtase-like_dom"/>
</dbReference>
<dbReference type="EMBL" id="JMSN01000011">
    <property type="protein sequence ID" value="KDN52357.1"/>
    <property type="molecule type" value="Genomic_DNA"/>
</dbReference>
<keyword evidence="4" id="KW-1185">Reference proteome</keyword>
<dbReference type="PANTHER" id="PTHR43590">
    <property type="entry name" value="ARSENIC RESISTANCE PROTEIN ARSH (AFU_ORTHOLOGUE AFUA_5G15030)"/>
    <property type="match status" value="1"/>
</dbReference>
<gene>
    <name evidence="3" type="ORF">K437DRAFT_277629</name>
</gene>